<reference evidence="1 2" key="1">
    <citation type="journal article" date="2019" name="Genome Biol. Evol.">
        <title>Insights into the evolution of the New World diploid cottons (Gossypium, subgenus Houzingenia) based on genome sequencing.</title>
        <authorList>
            <person name="Grover C.E."/>
            <person name="Arick M.A. 2nd"/>
            <person name="Thrash A."/>
            <person name="Conover J.L."/>
            <person name="Sanders W.S."/>
            <person name="Peterson D.G."/>
            <person name="Frelichowski J.E."/>
            <person name="Scheffler J.A."/>
            <person name="Scheffler B.E."/>
            <person name="Wendel J.F."/>
        </authorList>
    </citation>
    <scope>NUCLEOTIDE SEQUENCE [LARGE SCALE GENOMIC DNA]</scope>
    <source>
        <strain evidence="1">6</strain>
        <tissue evidence="1">Leaf</tissue>
    </source>
</reference>
<comment type="caution">
    <text evidence="1">The sequence shown here is derived from an EMBL/GenBank/DDBJ whole genome shotgun (WGS) entry which is preliminary data.</text>
</comment>
<dbReference type="AlphaFoldDB" id="A0A7J9IPB5"/>
<feature type="non-terminal residue" evidence="1">
    <location>
        <position position="1"/>
    </location>
</feature>
<accession>A0A7J9IPB5</accession>
<organism evidence="1 2">
    <name type="scientific">Gossypium armourianum</name>
    <dbReference type="NCBI Taxonomy" id="34283"/>
    <lineage>
        <taxon>Eukaryota</taxon>
        <taxon>Viridiplantae</taxon>
        <taxon>Streptophyta</taxon>
        <taxon>Embryophyta</taxon>
        <taxon>Tracheophyta</taxon>
        <taxon>Spermatophyta</taxon>
        <taxon>Magnoliopsida</taxon>
        <taxon>eudicotyledons</taxon>
        <taxon>Gunneridae</taxon>
        <taxon>Pentapetalae</taxon>
        <taxon>rosids</taxon>
        <taxon>malvids</taxon>
        <taxon>Malvales</taxon>
        <taxon>Malvaceae</taxon>
        <taxon>Malvoideae</taxon>
        <taxon>Gossypium</taxon>
    </lineage>
</organism>
<name>A0A7J9IPB5_9ROSI</name>
<evidence type="ECO:0000313" key="2">
    <source>
        <dbReference type="Proteomes" id="UP000593575"/>
    </source>
</evidence>
<sequence>MRSDGIECIDYASASPAQPSPRSIPLFVAGLDCGTFVRILLFKVVSVYKRFDYNVYTTANEKTSPMEVEDNLDSSRDGFTVVVRMVELGLGGGLLGVMGELKWVRERAKENVMVNHGEMVWGGNGGGQFSRGE</sequence>
<keyword evidence="2" id="KW-1185">Reference proteome</keyword>
<dbReference type="EMBL" id="JABFAE010000002">
    <property type="protein sequence ID" value="MBA0823989.1"/>
    <property type="molecule type" value="Genomic_DNA"/>
</dbReference>
<proteinExistence type="predicted"/>
<protein>
    <submittedName>
        <fullName evidence="1">Uncharacterized protein</fullName>
    </submittedName>
</protein>
<evidence type="ECO:0000313" key="1">
    <source>
        <dbReference type="EMBL" id="MBA0823989.1"/>
    </source>
</evidence>
<gene>
    <name evidence="1" type="ORF">Goarm_020680</name>
</gene>
<dbReference type="Proteomes" id="UP000593575">
    <property type="component" value="Unassembled WGS sequence"/>
</dbReference>